<sequence>MTAIRSFIVRGELPTDPIEAKKIRTQAARYSIVPTSNGQAEAANKVILTELKKRLGSAKGAWAEELPEVLWAYRCTPQSTTKETPFRLTYGADAMILKMRILIFKVMHQSFNILSMGEVIHGDMMGLEKDQTLDHI</sequence>
<keyword evidence="2" id="KW-1185">Reference proteome</keyword>
<name>A0A151SZT6_CAJCA</name>
<proteinExistence type="predicted"/>
<organism evidence="1 2">
    <name type="scientific">Cajanus cajan</name>
    <name type="common">Pigeon pea</name>
    <name type="synonym">Cajanus indicus</name>
    <dbReference type="NCBI Taxonomy" id="3821"/>
    <lineage>
        <taxon>Eukaryota</taxon>
        <taxon>Viridiplantae</taxon>
        <taxon>Streptophyta</taxon>
        <taxon>Embryophyta</taxon>
        <taxon>Tracheophyta</taxon>
        <taxon>Spermatophyta</taxon>
        <taxon>Magnoliopsida</taxon>
        <taxon>eudicotyledons</taxon>
        <taxon>Gunneridae</taxon>
        <taxon>Pentapetalae</taxon>
        <taxon>rosids</taxon>
        <taxon>fabids</taxon>
        <taxon>Fabales</taxon>
        <taxon>Fabaceae</taxon>
        <taxon>Papilionoideae</taxon>
        <taxon>50 kb inversion clade</taxon>
        <taxon>NPAAA clade</taxon>
        <taxon>indigoferoid/millettioid clade</taxon>
        <taxon>Phaseoleae</taxon>
        <taxon>Cajanus</taxon>
    </lineage>
</organism>
<protein>
    <submittedName>
        <fullName evidence="1">Uncharacterized protein</fullName>
    </submittedName>
</protein>
<dbReference type="Gene3D" id="3.30.420.10">
    <property type="entry name" value="Ribonuclease H-like superfamily/Ribonuclease H"/>
    <property type="match status" value="1"/>
</dbReference>
<reference evidence="1 2" key="1">
    <citation type="journal article" date="2012" name="Nat. Biotechnol.">
        <title>Draft genome sequence of pigeonpea (Cajanus cajan), an orphan legume crop of resource-poor farmers.</title>
        <authorList>
            <person name="Varshney R.K."/>
            <person name="Chen W."/>
            <person name="Li Y."/>
            <person name="Bharti A.K."/>
            <person name="Saxena R.K."/>
            <person name="Schlueter J.A."/>
            <person name="Donoghue M.T."/>
            <person name="Azam S."/>
            <person name="Fan G."/>
            <person name="Whaley A.M."/>
            <person name="Farmer A.D."/>
            <person name="Sheridan J."/>
            <person name="Iwata A."/>
            <person name="Tuteja R."/>
            <person name="Penmetsa R.V."/>
            <person name="Wu W."/>
            <person name="Upadhyaya H.D."/>
            <person name="Yang S.P."/>
            <person name="Shah T."/>
            <person name="Saxena K.B."/>
            <person name="Michael T."/>
            <person name="McCombie W.R."/>
            <person name="Yang B."/>
            <person name="Zhang G."/>
            <person name="Yang H."/>
            <person name="Wang J."/>
            <person name="Spillane C."/>
            <person name="Cook D.R."/>
            <person name="May G.D."/>
            <person name="Xu X."/>
            <person name="Jackson S.A."/>
        </authorList>
    </citation>
    <scope>NUCLEOTIDE SEQUENCE [LARGE SCALE GENOMIC DNA]</scope>
    <source>
        <strain evidence="2">cv. Asha</strain>
    </source>
</reference>
<dbReference type="Proteomes" id="UP000075243">
    <property type="component" value="Chromosome 10"/>
</dbReference>
<dbReference type="PANTHER" id="PTHR48475">
    <property type="entry name" value="RIBONUCLEASE H"/>
    <property type="match status" value="1"/>
</dbReference>
<dbReference type="EMBL" id="CM003612">
    <property type="protein sequence ID" value="KYP60324.1"/>
    <property type="molecule type" value="Genomic_DNA"/>
</dbReference>
<dbReference type="SUPFAM" id="SSF53098">
    <property type="entry name" value="Ribonuclease H-like"/>
    <property type="match status" value="1"/>
</dbReference>
<gene>
    <name evidence="1" type="ORF">KK1_015778</name>
</gene>
<dbReference type="PANTHER" id="PTHR48475:SF2">
    <property type="entry name" value="RIBONUCLEASE H"/>
    <property type="match status" value="1"/>
</dbReference>
<dbReference type="AlphaFoldDB" id="A0A151SZT6"/>
<evidence type="ECO:0000313" key="2">
    <source>
        <dbReference type="Proteomes" id="UP000075243"/>
    </source>
</evidence>
<dbReference type="InterPro" id="IPR012337">
    <property type="entry name" value="RNaseH-like_sf"/>
</dbReference>
<evidence type="ECO:0000313" key="1">
    <source>
        <dbReference type="EMBL" id="KYP60324.1"/>
    </source>
</evidence>
<accession>A0A151SZT6</accession>
<dbReference type="GO" id="GO:0003676">
    <property type="term" value="F:nucleic acid binding"/>
    <property type="evidence" value="ECO:0007669"/>
    <property type="project" value="InterPro"/>
</dbReference>
<dbReference type="InterPro" id="IPR036397">
    <property type="entry name" value="RNaseH_sf"/>
</dbReference>
<dbReference type="Gramene" id="C.cajan_15334.t">
    <property type="protein sequence ID" value="C.cajan_15334.t"/>
    <property type="gene ID" value="C.cajan_15334"/>
</dbReference>